<keyword evidence="9" id="KW-1185">Reference proteome</keyword>
<dbReference type="GO" id="GO:0000981">
    <property type="term" value="F:DNA-binding transcription factor activity, RNA polymerase II-specific"/>
    <property type="evidence" value="ECO:0007669"/>
    <property type="project" value="InterPro"/>
</dbReference>
<feature type="region of interest" description="Disordered" evidence="6">
    <location>
        <begin position="68"/>
        <end position="104"/>
    </location>
</feature>
<feature type="region of interest" description="Disordered" evidence="6">
    <location>
        <begin position="240"/>
        <end position="260"/>
    </location>
</feature>
<dbReference type="PROSITE" id="PS50048">
    <property type="entry name" value="ZN2_CY6_FUNGAL_2"/>
    <property type="match status" value="1"/>
</dbReference>
<dbReference type="Pfam" id="PF00172">
    <property type="entry name" value="Zn_clus"/>
    <property type="match status" value="1"/>
</dbReference>
<dbReference type="SUPFAM" id="SSF57701">
    <property type="entry name" value="Zn2/Cys6 DNA-binding domain"/>
    <property type="match status" value="1"/>
</dbReference>
<feature type="compositionally biased region" description="Low complexity" evidence="6">
    <location>
        <begin position="184"/>
        <end position="196"/>
    </location>
</feature>
<dbReference type="GO" id="GO:0008270">
    <property type="term" value="F:zinc ion binding"/>
    <property type="evidence" value="ECO:0007669"/>
    <property type="project" value="InterPro"/>
</dbReference>
<feature type="compositionally biased region" description="Low complexity" evidence="6">
    <location>
        <begin position="68"/>
        <end position="78"/>
    </location>
</feature>
<dbReference type="AlphaFoldDB" id="A0A165NDC4"/>
<dbReference type="CDD" id="cd00067">
    <property type="entry name" value="GAL4"/>
    <property type="match status" value="1"/>
</dbReference>
<dbReference type="CDD" id="cd12148">
    <property type="entry name" value="fungal_TF_MHR"/>
    <property type="match status" value="1"/>
</dbReference>
<dbReference type="GO" id="GO:0005634">
    <property type="term" value="C:nucleus"/>
    <property type="evidence" value="ECO:0007669"/>
    <property type="project" value="UniProtKB-SubCell"/>
</dbReference>
<dbReference type="OrthoDB" id="2123952at2759"/>
<dbReference type="EMBL" id="KV425639">
    <property type="protein sequence ID" value="KZT19494.1"/>
    <property type="molecule type" value="Genomic_DNA"/>
</dbReference>
<gene>
    <name evidence="8" type="ORF">NEOLEDRAFT_1232926</name>
</gene>
<reference evidence="8 9" key="1">
    <citation type="journal article" date="2016" name="Mol. Biol. Evol.">
        <title>Comparative Genomics of Early-Diverging Mushroom-Forming Fungi Provides Insights into the Origins of Lignocellulose Decay Capabilities.</title>
        <authorList>
            <person name="Nagy L.G."/>
            <person name="Riley R."/>
            <person name="Tritt A."/>
            <person name="Adam C."/>
            <person name="Daum C."/>
            <person name="Floudas D."/>
            <person name="Sun H."/>
            <person name="Yadav J.S."/>
            <person name="Pangilinan J."/>
            <person name="Larsson K.H."/>
            <person name="Matsuura K."/>
            <person name="Barry K."/>
            <person name="Labutti K."/>
            <person name="Kuo R."/>
            <person name="Ohm R.A."/>
            <person name="Bhattacharya S.S."/>
            <person name="Shirouzu T."/>
            <person name="Yoshinaga Y."/>
            <person name="Martin F.M."/>
            <person name="Grigoriev I.V."/>
            <person name="Hibbett D.S."/>
        </authorList>
    </citation>
    <scope>NUCLEOTIDE SEQUENCE [LARGE SCALE GENOMIC DNA]</scope>
    <source>
        <strain evidence="8 9">HHB14362 ss-1</strain>
    </source>
</reference>
<dbReference type="PANTHER" id="PTHR47338">
    <property type="entry name" value="ZN(II)2CYS6 TRANSCRIPTION FACTOR (EUROFUNG)-RELATED"/>
    <property type="match status" value="1"/>
</dbReference>
<sequence>MCPPLPVSYSLENPQRVYHLNYSEHGLLTNGPYKSRVQFRTLSDFGSSIDPYTDRSTVFVPCTLPSAPSTASLASTPAKPRKTRREKPHIDLDPGQPPTTQGRPRQRVFVACLQCRSRKIRCDGAKPICYNCNRRPDSFLCSYDAAPKRRGPDRLQGARQRSVKDSLDGTPSATRSRRRKARSDTVSSTAATSSSSHLTDGYSALEPGDSQGWDSQSASTPFVGASSYSPYPVLSNMRSPLSSNLSDASDDSEHSDESSSVSIVAEPSVCFTRKTWWDSLLTFYSDINHGSSNQSLTLTMSQREFGMRCITSDLRSLFRTSNYWFSFFNVPRFLNDFFNARRREAMQPSLVLAALAVATFLHSSEVDQGEAGRIKAMRLRDEAQSCLNASLNAQWIDSSLAQAAWLLAFFEVCGHQYHSSARVTSALFLLDGIIRSLSLTAIDTDDPHASLFHTSTIHGDSGDRLLAQPTWSRAVHKTSVADAVCRPASYEVVSYPSSQDGVSSGCSCSSISLGSNWPAAREYTPLWLSTPAWDETWTEAEVKKEECRRLCWSTLYLACGHSSYVWAHKRQGLDLFVVDSANYALLTPGESLARSPYFASFHPGRESIWALYSRIMLLWSTCLRMRCDNTANNAQKAQFAMRAWLFADVIEEALNRHTCDMEKAFLFAGREYLFNVRMCISHEYQRFIPQAAADFNGIFHRRKADEWLKYQTSVAQRVMHGLYKVTGQAANVLAKRPLFVFHFMAQVSRTLSLWERDHTYVQALEVSKALLPPIDYLSALWPSHEQRIRYDKLRVELTEACYLAGIAPPPAPNFNLPSLEDPAAII</sequence>
<feature type="region of interest" description="Disordered" evidence="6">
    <location>
        <begin position="144"/>
        <end position="219"/>
    </location>
</feature>
<evidence type="ECO:0000313" key="8">
    <source>
        <dbReference type="EMBL" id="KZT19494.1"/>
    </source>
</evidence>
<keyword evidence="5" id="KW-0539">Nucleus</keyword>
<keyword evidence="2" id="KW-0479">Metal-binding</keyword>
<dbReference type="STRING" id="1314782.A0A165NDC4"/>
<evidence type="ECO:0000256" key="2">
    <source>
        <dbReference type="ARBA" id="ARBA00022723"/>
    </source>
</evidence>
<evidence type="ECO:0000256" key="5">
    <source>
        <dbReference type="ARBA" id="ARBA00023242"/>
    </source>
</evidence>
<name>A0A165NDC4_9AGAM</name>
<dbReference type="InParanoid" id="A0A165NDC4"/>
<evidence type="ECO:0000313" key="9">
    <source>
        <dbReference type="Proteomes" id="UP000076761"/>
    </source>
</evidence>
<accession>A0A165NDC4</accession>
<dbReference type="InterPro" id="IPR036864">
    <property type="entry name" value="Zn2-C6_fun-type_DNA-bd_sf"/>
</dbReference>
<evidence type="ECO:0000259" key="7">
    <source>
        <dbReference type="PROSITE" id="PS50048"/>
    </source>
</evidence>
<feature type="domain" description="Zn(2)-C6 fungal-type" evidence="7">
    <location>
        <begin position="111"/>
        <end position="143"/>
    </location>
</feature>
<proteinExistence type="predicted"/>
<evidence type="ECO:0000256" key="6">
    <source>
        <dbReference type="SAM" id="MobiDB-lite"/>
    </source>
</evidence>
<dbReference type="PANTHER" id="PTHR47338:SF5">
    <property type="entry name" value="ZN(II)2CYS6 TRANSCRIPTION FACTOR (EUROFUNG)"/>
    <property type="match status" value="1"/>
</dbReference>
<keyword evidence="3" id="KW-0805">Transcription regulation</keyword>
<keyword evidence="4" id="KW-0804">Transcription</keyword>
<comment type="subcellular location">
    <subcellularLocation>
        <location evidence="1">Nucleus</location>
    </subcellularLocation>
</comment>
<evidence type="ECO:0000256" key="4">
    <source>
        <dbReference type="ARBA" id="ARBA00023163"/>
    </source>
</evidence>
<dbReference type="Proteomes" id="UP000076761">
    <property type="component" value="Unassembled WGS sequence"/>
</dbReference>
<dbReference type="Gene3D" id="4.10.240.10">
    <property type="entry name" value="Zn(2)-C6 fungal-type DNA-binding domain"/>
    <property type="match status" value="1"/>
</dbReference>
<organism evidence="8 9">
    <name type="scientific">Neolentinus lepideus HHB14362 ss-1</name>
    <dbReference type="NCBI Taxonomy" id="1314782"/>
    <lineage>
        <taxon>Eukaryota</taxon>
        <taxon>Fungi</taxon>
        <taxon>Dikarya</taxon>
        <taxon>Basidiomycota</taxon>
        <taxon>Agaricomycotina</taxon>
        <taxon>Agaricomycetes</taxon>
        <taxon>Gloeophyllales</taxon>
        <taxon>Gloeophyllaceae</taxon>
        <taxon>Neolentinus</taxon>
    </lineage>
</organism>
<dbReference type="InterPro" id="IPR001138">
    <property type="entry name" value="Zn2Cys6_DnaBD"/>
</dbReference>
<evidence type="ECO:0000256" key="3">
    <source>
        <dbReference type="ARBA" id="ARBA00023015"/>
    </source>
</evidence>
<evidence type="ECO:0000256" key="1">
    <source>
        <dbReference type="ARBA" id="ARBA00004123"/>
    </source>
</evidence>
<dbReference type="PROSITE" id="PS00463">
    <property type="entry name" value="ZN2_CY6_FUNGAL_1"/>
    <property type="match status" value="1"/>
</dbReference>
<protein>
    <recommendedName>
        <fullName evidence="7">Zn(2)-C6 fungal-type domain-containing protein</fullName>
    </recommendedName>
</protein>
<dbReference type="SMART" id="SM00066">
    <property type="entry name" value="GAL4"/>
    <property type="match status" value="1"/>
</dbReference>
<dbReference type="InterPro" id="IPR050815">
    <property type="entry name" value="TF_fung"/>
</dbReference>